<sequence length="331" mass="38706">MPNTGAFQQRQLVLAERSKHKRKRQHTKKNDTKTKVNSIIKTLFRLYIFPFYVSFVFLEWLTIKKPWEYISLVKSKLKQELEVSEKAYIKANTLKEGTHVERKVSEQKKTKPAKKSLIKGFISKVLYVFKKVLFTLKFIFTKLWWAKADVKLKFKHLIKKLYGLWDDTELIFYKTKALPYTIFLKVKLFLEDSISDEVEIEVSTASEQEVYTEHSTTSPVYAIEEHQPRSSHSSSRARASTSKFCPLTPGTRNLLTLNRSPPRSSSVRFTQEVKFGGSTFEDSMKMRSGLIEKERPLTREELIEEFFYNYDAVSGRSRPHIRRNSTLSSTC</sequence>
<evidence type="ECO:0000313" key="3">
    <source>
        <dbReference type="EMBL" id="ODV72629.1"/>
    </source>
</evidence>
<evidence type="ECO:0000313" key="4">
    <source>
        <dbReference type="Proteomes" id="UP000094389"/>
    </source>
</evidence>
<evidence type="ECO:0000256" key="1">
    <source>
        <dbReference type="SAM" id="MobiDB-lite"/>
    </source>
</evidence>
<proteinExistence type="predicted"/>
<dbReference type="EMBL" id="KV453934">
    <property type="protein sequence ID" value="ODV72629.1"/>
    <property type="molecule type" value="Genomic_DNA"/>
</dbReference>
<feature type="transmembrane region" description="Helical" evidence="2">
    <location>
        <begin position="43"/>
        <end position="63"/>
    </location>
</feature>
<evidence type="ECO:0000256" key="2">
    <source>
        <dbReference type="SAM" id="Phobius"/>
    </source>
</evidence>
<feature type="region of interest" description="Disordered" evidence="1">
    <location>
        <begin position="222"/>
        <end position="242"/>
    </location>
</feature>
<feature type="compositionally biased region" description="Low complexity" evidence="1">
    <location>
        <begin position="230"/>
        <end position="242"/>
    </location>
</feature>
<dbReference type="RefSeq" id="XP_020069668.1">
    <property type="nucleotide sequence ID" value="XM_020216533.1"/>
</dbReference>
<dbReference type="AlphaFoldDB" id="A0A1E4RZF6"/>
<dbReference type="Proteomes" id="UP000094389">
    <property type="component" value="Unassembled WGS sequence"/>
</dbReference>
<keyword evidence="4" id="KW-1185">Reference proteome</keyword>
<keyword evidence="2" id="KW-1133">Transmembrane helix</keyword>
<protein>
    <submittedName>
        <fullName evidence="3">Uncharacterized protein</fullName>
    </submittedName>
</protein>
<name>A0A1E4RZF6_CYBJN</name>
<keyword evidence="2" id="KW-0472">Membrane</keyword>
<organism evidence="3 4">
    <name type="scientific">Cyberlindnera jadinii (strain ATCC 18201 / CBS 1600 / BCRC 20928 / JCM 3617 / NBRC 0987 / NRRL Y-1542)</name>
    <name type="common">Torula yeast</name>
    <name type="synonym">Candida utilis</name>
    <dbReference type="NCBI Taxonomy" id="983966"/>
    <lineage>
        <taxon>Eukaryota</taxon>
        <taxon>Fungi</taxon>
        <taxon>Dikarya</taxon>
        <taxon>Ascomycota</taxon>
        <taxon>Saccharomycotina</taxon>
        <taxon>Saccharomycetes</taxon>
        <taxon>Phaffomycetales</taxon>
        <taxon>Phaffomycetaceae</taxon>
        <taxon>Cyberlindnera</taxon>
    </lineage>
</organism>
<gene>
    <name evidence="3" type="ORF">CYBJADRAFT_174070</name>
</gene>
<dbReference type="OrthoDB" id="10664960at2759"/>
<dbReference type="GeneID" id="30990929"/>
<keyword evidence="2" id="KW-0812">Transmembrane</keyword>
<accession>A0A1E4RZF6</accession>
<reference evidence="3 4" key="1">
    <citation type="journal article" date="2016" name="Proc. Natl. Acad. Sci. U.S.A.">
        <title>Comparative genomics of biotechnologically important yeasts.</title>
        <authorList>
            <person name="Riley R."/>
            <person name="Haridas S."/>
            <person name="Wolfe K.H."/>
            <person name="Lopes M.R."/>
            <person name="Hittinger C.T."/>
            <person name="Goeker M."/>
            <person name="Salamov A.A."/>
            <person name="Wisecaver J.H."/>
            <person name="Long T.M."/>
            <person name="Calvey C.H."/>
            <person name="Aerts A.L."/>
            <person name="Barry K.W."/>
            <person name="Choi C."/>
            <person name="Clum A."/>
            <person name="Coughlan A.Y."/>
            <person name="Deshpande S."/>
            <person name="Douglass A.P."/>
            <person name="Hanson S.J."/>
            <person name="Klenk H.-P."/>
            <person name="LaButti K.M."/>
            <person name="Lapidus A."/>
            <person name="Lindquist E.A."/>
            <person name="Lipzen A.M."/>
            <person name="Meier-Kolthoff J.P."/>
            <person name="Ohm R.A."/>
            <person name="Otillar R.P."/>
            <person name="Pangilinan J.L."/>
            <person name="Peng Y."/>
            <person name="Rokas A."/>
            <person name="Rosa C.A."/>
            <person name="Scheuner C."/>
            <person name="Sibirny A.A."/>
            <person name="Slot J.C."/>
            <person name="Stielow J.B."/>
            <person name="Sun H."/>
            <person name="Kurtzman C.P."/>
            <person name="Blackwell M."/>
            <person name="Grigoriev I.V."/>
            <person name="Jeffries T.W."/>
        </authorList>
    </citation>
    <scope>NUCLEOTIDE SEQUENCE [LARGE SCALE GENOMIC DNA]</scope>
    <source>
        <strain evidence="4">ATCC 18201 / CBS 1600 / BCRC 20928 / JCM 3617 / NBRC 0987 / NRRL Y-1542</strain>
    </source>
</reference>